<feature type="chain" id="PRO_5029726442" evidence="1">
    <location>
        <begin position="19"/>
        <end position="171"/>
    </location>
</feature>
<dbReference type="EMBL" id="JACASF010000001">
    <property type="protein sequence ID" value="KAF6500817.1"/>
    <property type="molecule type" value="Genomic_DNA"/>
</dbReference>
<organism evidence="2 3">
    <name type="scientific">Molossus molossus</name>
    <name type="common">Pallas' mastiff bat</name>
    <name type="synonym">Vespertilio molossus</name>
    <dbReference type="NCBI Taxonomy" id="27622"/>
    <lineage>
        <taxon>Eukaryota</taxon>
        <taxon>Metazoa</taxon>
        <taxon>Chordata</taxon>
        <taxon>Craniata</taxon>
        <taxon>Vertebrata</taxon>
        <taxon>Euteleostomi</taxon>
        <taxon>Mammalia</taxon>
        <taxon>Eutheria</taxon>
        <taxon>Laurasiatheria</taxon>
        <taxon>Chiroptera</taxon>
        <taxon>Yangochiroptera</taxon>
        <taxon>Molossidae</taxon>
        <taxon>Molossus</taxon>
    </lineage>
</organism>
<keyword evidence="1" id="KW-0732">Signal</keyword>
<sequence>MNYLFAINLILFTPRCSSEKCSQKIKNKVKDTTFWVWKRRVIHPVSDLENFPQNLDTINFLTNAEWHSFTSVCDLECEISRFFLEKVQCRLINFFTLTNILFRLEHEIQIRSLLHLILSILIRGHFSIFCSDRVRERERERNIDVKATHRVVATHTTQPGLGTNCNQGTCP</sequence>
<comment type="caution">
    <text evidence="2">The sequence shown here is derived from an EMBL/GenBank/DDBJ whole genome shotgun (WGS) entry which is preliminary data.</text>
</comment>
<dbReference type="InParanoid" id="A0A7J8JVD5"/>
<name>A0A7J8JVD5_MOLMO</name>
<gene>
    <name evidence="2" type="ORF">HJG59_007857</name>
</gene>
<dbReference type="Proteomes" id="UP000550707">
    <property type="component" value="Unassembled WGS sequence"/>
</dbReference>
<feature type="signal peptide" evidence="1">
    <location>
        <begin position="1"/>
        <end position="18"/>
    </location>
</feature>
<reference evidence="2 3" key="1">
    <citation type="journal article" date="2020" name="Nature">
        <title>Six reference-quality genomes reveal evolution of bat adaptations.</title>
        <authorList>
            <person name="Jebb D."/>
            <person name="Huang Z."/>
            <person name="Pippel M."/>
            <person name="Hughes G.M."/>
            <person name="Lavrichenko K."/>
            <person name="Devanna P."/>
            <person name="Winkler S."/>
            <person name="Jermiin L.S."/>
            <person name="Skirmuntt E.C."/>
            <person name="Katzourakis A."/>
            <person name="Burkitt-Gray L."/>
            <person name="Ray D.A."/>
            <person name="Sullivan K.A.M."/>
            <person name="Roscito J.G."/>
            <person name="Kirilenko B.M."/>
            <person name="Davalos L.M."/>
            <person name="Corthals A.P."/>
            <person name="Power M.L."/>
            <person name="Jones G."/>
            <person name="Ransome R.D."/>
            <person name="Dechmann D.K.N."/>
            <person name="Locatelli A.G."/>
            <person name="Puechmaille S.J."/>
            <person name="Fedrigo O."/>
            <person name="Jarvis E.D."/>
            <person name="Hiller M."/>
            <person name="Vernes S.C."/>
            <person name="Myers E.W."/>
            <person name="Teeling E.C."/>
        </authorList>
    </citation>
    <scope>NUCLEOTIDE SEQUENCE [LARGE SCALE GENOMIC DNA]</scope>
    <source>
        <strain evidence="2">MMolMol1</strain>
        <tissue evidence="2">Muscle</tissue>
    </source>
</reference>
<protein>
    <submittedName>
        <fullName evidence="2">Uncharacterized protein</fullName>
    </submittedName>
</protein>
<evidence type="ECO:0000256" key="1">
    <source>
        <dbReference type="SAM" id="SignalP"/>
    </source>
</evidence>
<proteinExistence type="predicted"/>
<evidence type="ECO:0000313" key="3">
    <source>
        <dbReference type="Proteomes" id="UP000550707"/>
    </source>
</evidence>
<accession>A0A7J8JVD5</accession>
<keyword evidence="3" id="KW-1185">Reference proteome</keyword>
<evidence type="ECO:0000313" key="2">
    <source>
        <dbReference type="EMBL" id="KAF6500817.1"/>
    </source>
</evidence>
<dbReference type="AlphaFoldDB" id="A0A7J8JVD5"/>